<comment type="similarity">
    <text evidence="1">Belongs to the ner transcriptional regulatory family.</text>
</comment>
<dbReference type="InterPro" id="IPR010982">
    <property type="entry name" value="Lambda_DNA-bd_dom_sf"/>
</dbReference>
<keyword evidence="3" id="KW-0238">DNA-binding</keyword>
<proteinExistence type="inferred from homology"/>
<evidence type="ECO:0000256" key="4">
    <source>
        <dbReference type="ARBA" id="ARBA00023163"/>
    </source>
</evidence>
<evidence type="ECO:0000259" key="5">
    <source>
        <dbReference type="Pfam" id="PF13693"/>
    </source>
</evidence>
<accession>A0A403FG95</accession>
<name>A0A403FG95_SALEN</name>
<dbReference type="Proteomes" id="UP000839535">
    <property type="component" value="Unassembled WGS sequence"/>
</dbReference>
<dbReference type="Gene3D" id="1.10.260.40">
    <property type="entry name" value="lambda repressor-like DNA-binding domains"/>
    <property type="match status" value="1"/>
</dbReference>
<reference evidence="6" key="1">
    <citation type="submission" date="2018-07" db="EMBL/GenBank/DDBJ databases">
        <authorList>
            <consortium name="GenomeTrakr network: Whole genome sequencing for foodborne pathogen traceback"/>
        </authorList>
    </citation>
    <scope>NUCLEOTIDE SEQUENCE [LARGE SCALE GENOMIC DNA]</scope>
    <source>
        <strain evidence="6">NC_WHO_S053</strain>
    </source>
</reference>
<protein>
    <submittedName>
        <fullName evidence="6">Transcriptional regulator</fullName>
    </submittedName>
</protein>
<dbReference type="Pfam" id="PF13693">
    <property type="entry name" value="HTH_35"/>
    <property type="match status" value="1"/>
</dbReference>
<organism evidence="6">
    <name type="scientific">Salmonella enteritidis</name>
    <dbReference type="NCBI Taxonomy" id="149539"/>
    <lineage>
        <taxon>Bacteria</taxon>
        <taxon>Pseudomonadati</taxon>
        <taxon>Pseudomonadota</taxon>
        <taxon>Gammaproteobacteria</taxon>
        <taxon>Enterobacterales</taxon>
        <taxon>Enterobacteriaceae</taxon>
        <taxon>Salmonella</taxon>
    </lineage>
</organism>
<evidence type="ECO:0000313" key="6">
    <source>
        <dbReference type="EMBL" id="MJY19090.1"/>
    </source>
</evidence>
<dbReference type="SUPFAM" id="SSF47413">
    <property type="entry name" value="lambda repressor-like DNA-binding domains"/>
    <property type="match status" value="1"/>
</dbReference>
<evidence type="ECO:0000256" key="1">
    <source>
        <dbReference type="ARBA" id="ARBA00006157"/>
    </source>
</evidence>
<dbReference type="InterPro" id="IPR038722">
    <property type="entry name" value="Ner_HTH_dom"/>
</dbReference>
<comment type="caution">
    <text evidence="6">The sequence shown here is derived from an EMBL/GenBank/DDBJ whole genome shotgun (WGS) entry which is preliminary data.</text>
</comment>
<keyword evidence="4" id="KW-0804">Transcription</keyword>
<feature type="domain" description="Ner winged helix-turn-helix DNA-binding" evidence="5">
    <location>
        <begin position="6"/>
        <end position="78"/>
    </location>
</feature>
<accession>A0A3V9CCM1</accession>
<dbReference type="EMBL" id="RTTD01000020">
    <property type="protein sequence ID" value="MJY19090.1"/>
    <property type="molecule type" value="Genomic_DNA"/>
</dbReference>
<keyword evidence="2" id="KW-0805">Transcription regulation</keyword>
<evidence type="ECO:0000256" key="3">
    <source>
        <dbReference type="ARBA" id="ARBA00023125"/>
    </source>
</evidence>
<dbReference type="GO" id="GO:0003677">
    <property type="term" value="F:DNA binding"/>
    <property type="evidence" value="ECO:0007669"/>
    <property type="project" value="UniProtKB-KW"/>
</dbReference>
<gene>
    <name evidence="6" type="ORF">DTI44_11980</name>
</gene>
<evidence type="ECO:0000256" key="2">
    <source>
        <dbReference type="ARBA" id="ARBA00023015"/>
    </source>
</evidence>
<sequence>MKPKDDWHRADIIAELHKCGTSLAALSRSAGLSSSTLSNTLDRPWPKGEWLIASRLGKHPAEIWPSRYFDERGLFIERIIRGKGLPSISRKLNNKKV</sequence>
<dbReference type="AlphaFoldDB" id="A0A403FG95"/>